<dbReference type="InterPro" id="IPR027417">
    <property type="entry name" value="P-loop_NTPase"/>
</dbReference>
<proteinExistence type="predicted"/>
<feature type="coiled-coil region" evidence="1">
    <location>
        <begin position="407"/>
        <end position="477"/>
    </location>
</feature>
<dbReference type="AlphaFoldDB" id="A0A9D1X663"/>
<evidence type="ECO:0008006" key="4">
    <source>
        <dbReference type="Google" id="ProtNLM"/>
    </source>
</evidence>
<reference evidence="2" key="2">
    <citation type="submission" date="2021-04" db="EMBL/GenBank/DDBJ databases">
        <authorList>
            <person name="Gilroy R."/>
        </authorList>
    </citation>
    <scope>NUCLEOTIDE SEQUENCE</scope>
    <source>
        <strain evidence="2">ChiSxjej3B15-1167</strain>
    </source>
</reference>
<sequence>MPTLYIHMGTPKTATTSIQMFFVENQERFREKGYSYPLLDFVYPHVAHRRNGHFLVGRVYHPDKTEDVAMEEELWERGLAMVHGEFEKYPNVILSDENIWHASLGSKFEFWEKIKADAKEHGYDIKVIVYLRRQDGMAISWLSQQVKEGWNTNACIKWTSFKQKTRRIVLHYYNHLEKIAAVIGKENIIVRIFERDKFKGNGNTIFSDFLEAVGLEYKDEYQITEAEANKSLTGNSQEIMRIVNSVLPDNPRVVAFMRNAAMTCEELKDVENNFTMFSKEELEAFLKRYEKCNEAIAREYLGQDEPLFSTKIKDGECWTPDNKFMYEDIIRYFADVVVRQQECIDKMTRDLERLKESRIAAVKQYADEFELEKKQEMEEKGITPEEEEKFETVSEVVLNQHKDIEDMEETVKRIETTDNRIHALRTENLLLKNEIFDLKRENADIRKEAEQRDKENKRELERMIKELREDVFFYRLKRKIRHISGKDQQQ</sequence>
<keyword evidence="1" id="KW-0175">Coiled coil</keyword>
<evidence type="ECO:0000256" key="1">
    <source>
        <dbReference type="SAM" id="Coils"/>
    </source>
</evidence>
<protein>
    <recommendedName>
        <fullName evidence="4">Sulfotransferase domain-containing protein</fullName>
    </recommendedName>
</protein>
<name>A0A9D1X663_9FIRM</name>
<dbReference type="Gene3D" id="3.40.50.300">
    <property type="entry name" value="P-loop containing nucleotide triphosphate hydrolases"/>
    <property type="match status" value="1"/>
</dbReference>
<comment type="caution">
    <text evidence="2">The sequence shown here is derived from an EMBL/GenBank/DDBJ whole genome shotgun (WGS) entry which is preliminary data.</text>
</comment>
<dbReference type="EMBL" id="DXEQ01000293">
    <property type="protein sequence ID" value="HIX73296.1"/>
    <property type="molecule type" value="Genomic_DNA"/>
</dbReference>
<feature type="coiled-coil region" evidence="1">
    <location>
        <begin position="337"/>
        <end position="364"/>
    </location>
</feature>
<dbReference type="SUPFAM" id="SSF52540">
    <property type="entry name" value="P-loop containing nucleoside triphosphate hydrolases"/>
    <property type="match status" value="1"/>
</dbReference>
<organism evidence="2 3">
    <name type="scientific">Candidatus Anaerobutyricum stercoripullorum</name>
    <dbReference type="NCBI Taxonomy" id="2838456"/>
    <lineage>
        <taxon>Bacteria</taxon>
        <taxon>Bacillati</taxon>
        <taxon>Bacillota</taxon>
        <taxon>Clostridia</taxon>
        <taxon>Lachnospirales</taxon>
        <taxon>Lachnospiraceae</taxon>
        <taxon>Anaerobutyricum</taxon>
    </lineage>
</organism>
<gene>
    <name evidence="2" type="ORF">H9849_09775</name>
</gene>
<reference evidence="2" key="1">
    <citation type="journal article" date="2021" name="PeerJ">
        <title>Extensive microbial diversity within the chicken gut microbiome revealed by metagenomics and culture.</title>
        <authorList>
            <person name="Gilroy R."/>
            <person name="Ravi A."/>
            <person name="Getino M."/>
            <person name="Pursley I."/>
            <person name="Horton D.L."/>
            <person name="Alikhan N.F."/>
            <person name="Baker D."/>
            <person name="Gharbi K."/>
            <person name="Hall N."/>
            <person name="Watson M."/>
            <person name="Adriaenssens E.M."/>
            <person name="Foster-Nyarko E."/>
            <person name="Jarju S."/>
            <person name="Secka A."/>
            <person name="Antonio M."/>
            <person name="Oren A."/>
            <person name="Chaudhuri R.R."/>
            <person name="La Ragione R."/>
            <person name="Hildebrand F."/>
            <person name="Pallen M.J."/>
        </authorList>
    </citation>
    <scope>NUCLEOTIDE SEQUENCE</scope>
    <source>
        <strain evidence="2">ChiSxjej3B15-1167</strain>
    </source>
</reference>
<evidence type="ECO:0000313" key="3">
    <source>
        <dbReference type="Proteomes" id="UP000886805"/>
    </source>
</evidence>
<accession>A0A9D1X663</accession>
<dbReference type="Proteomes" id="UP000886805">
    <property type="component" value="Unassembled WGS sequence"/>
</dbReference>
<evidence type="ECO:0000313" key="2">
    <source>
        <dbReference type="EMBL" id="HIX73296.1"/>
    </source>
</evidence>